<dbReference type="FunFam" id="1.10.287.130:FF:000002">
    <property type="entry name" value="Two-component osmosensing histidine kinase"/>
    <property type="match status" value="1"/>
</dbReference>
<dbReference type="InterPro" id="IPR003661">
    <property type="entry name" value="HisK_dim/P_dom"/>
</dbReference>
<keyword evidence="6" id="KW-0418">Kinase</keyword>
<feature type="domain" description="PAS" evidence="13">
    <location>
        <begin position="11"/>
        <end position="74"/>
    </location>
</feature>
<dbReference type="PROSITE" id="PS50112">
    <property type="entry name" value="PAS"/>
    <property type="match status" value="3"/>
</dbReference>
<protein>
    <recommendedName>
        <fullName evidence="2">histidine kinase</fullName>
        <ecNumber evidence="2">2.7.13.3</ecNumber>
    </recommendedName>
</protein>
<sequence length="1027" mass="118023">MNSVANLEINLLHATTDGVFLLKEDGTILFANKVGAQWFRKTPDELIGRCIWGFLPTNIAQYRQTIVQTVIQTQQPKTLIDKSISYWYEGRYFPIFDEQQNIIYIAVYYREIADFNLNNTDEHYSPLANTKQFIGSTEWSTKKYFNHLLQHNPAVIYTFSVIIDPFNKFTFIPRFVSQNVENLTGYPALTFLSEPHFWFKNIHPDDQCLIENKLRKTRDNTVFEYEYRFLHANGIYIWIQDAMYLNYENNKKTLELSGSWINITPRKLAEQAFNESEIRFKGIFNNSAVGIAVLDSHSGRFLSTNQKLAGLLGYNSDELSFFTLFNLTHPNDRQQIQVALAELTHQEIPQTYIEQRYIKQNSTIFWGATWLSTLASNTGNIFAVVCIIIDLTDRKKTELALKDSEEMFRQVSATSQDAIIIINSDNLVIYWNQAAERIFQYTADEVLGKPLHTKILSTDNWDTYQENMSRFKQKGIGEYLNKVSEIIAIRKTGETFPVEIFITSLWLKGQWHAVGTVRDITRRKQAEEDLKKALNELQRSIAEAERARLAAESANLAKSTFLANMSHELRTPLNGILGYAQILLRDTKLAEQQHEKLSVILRSGQHLLNLINDILDLSKIESGKFELNPYEFNLQNFLHDIVGLFKLKAEEKGLMFTYKKIPPPSTWHFETLQGIPNIIVADEKRLRQILLNLLSNAVKYTEQGAVTFSIIYHNEIMRFEVEDTGIGIPETMLHKIFIPFQQINQHTLLHNVEGTGLGLSITKKLLEMMGSQLYVQSIVGKGSIFWFELKLKVIQYIDSHQPAQNERPLIEFKDKKHKFLIVDDIEINRYVLIDLLSDLNSDVEEAENGLVAVEKTKYLQPDIIIMDLKMPVMDGLTATQLIRQQSTNQHHPFIIACSASAFKEDEEQSLASGCDAFITKPIDSQQLFNLLEKHGIIECIYRTPDNDVQNHPFANSATLKQLEFVQLAQFYKLAKAGDVTALIQVASTLKQQRSEYTICLEEIIQLAKNFKLKRLKALLKDALGDKA</sequence>
<dbReference type="STRING" id="395493.BegalDRAFT_1438"/>
<feature type="domain" description="Response regulatory" evidence="12">
    <location>
        <begin position="818"/>
        <end position="935"/>
    </location>
</feature>
<evidence type="ECO:0000259" key="14">
    <source>
        <dbReference type="PROSITE" id="PS50113"/>
    </source>
</evidence>
<evidence type="ECO:0000256" key="9">
    <source>
        <dbReference type="PROSITE-ProRule" id="PRU00169"/>
    </source>
</evidence>
<dbReference type="PROSITE" id="PS50113">
    <property type="entry name" value="PAC"/>
    <property type="match status" value="3"/>
</dbReference>
<dbReference type="Gene3D" id="1.10.287.130">
    <property type="match status" value="1"/>
</dbReference>
<keyword evidence="8" id="KW-0902">Two-component regulatory system</keyword>
<dbReference type="InterPro" id="IPR005467">
    <property type="entry name" value="His_kinase_dom"/>
</dbReference>
<feature type="domain" description="PAS" evidence="13">
    <location>
        <begin position="276"/>
        <end position="347"/>
    </location>
</feature>
<dbReference type="InterPro" id="IPR036097">
    <property type="entry name" value="HisK_dim/P_sf"/>
</dbReference>
<feature type="domain" description="PAC" evidence="14">
    <location>
        <begin position="223"/>
        <end position="275"/>
    </location>
</feature>
<evidence type="ECO:0000256" key="3">
    <source>
        <dbReference type="ARBA" id="ARBA00022553"/>
    </source>
</evidence>
<keyword evidence="7" id="KW-0067">ATP-binding</keyword>
<dbReference type="Pfam" id="PF00072">
    <property type="entry name" value="Response_reg"/>
    <property type="match status" value="1"/>
</dbReference>
<dbReference type="InterPro" id="IPR035965">
    <property type="entry name" value="PAS-like_dom_sf"/>
</dbReference>
<dbReference type="InterPro" id="IPR003594">
    <property type="entry name" value="HATPase_dom"/>
</dbReference>
<feature type="domain" description="Histidine kinase" evidence="11">
    <location>
        <begin position="564"/>
        <end position="793"/>
    </location>
</feature>
<dbReference type="InterPro" id="IPR001789">
    <property type="entry name" value="Sig_transdc_resp-reg_receiver"/>
</dbReference>
<dbReference type="NCBIfam" id="TIGR00229">
    <property type="entry name" value="sensory_box"/>
    <property type="match status" value="2"/>
</dbReference>
<dbReference type="OrthoDB" id="5619532at2"/>
<feature type="domain" description="PAS" evidence="13">
    <location>
        <begin position="404"/>
        <end position="475"/>
    </location>
</feature>
<dbReference type="SMART" id="SM00091">
    <property type="entry name" value="PAS"/>
    <property type="match status" value="4"/>
</dbReference>
<keyword evidence="5" id="KW-0547">Nucleotide-binding</keyword>
<keyword evidence="4" id="KW-0808">Transferase</keyword>
<feature type="domain" description="PAC" evidence="14">
    <location>
        <begin position="351"/>
        <end position="403"/>
    </location>
</feature>
<dbReference type="RefSeq" id="WP_002685165.1">
    <property type="nucleotide sequence ID" value="NZ_JH600070.1"/>
</dbReference>
<evidence type="ECO:0000259" key="13">
    <source>
        <dbReference type="PROSITE" id="PS50112"/>
    </source>
</evidence>
<dbReference type="InterPro" id="IPR000014">
    <property type="entry name" value="PAS"/>
</dbReference>
<dbReference type="CDD" id="cd00082">
    <property type="entry name" value="HisKA"/>
    <property type="match status" value="1"/>
</dbReference>
<dbReference type="SUPFAM" id="SSF52172">
    <property type="entry name" value="CheY-like"/>
    <property type="match status" value="1"/>
</dbReference>
<dbReference type="GO" id="GO:0005524">
    <property type="term" value="F:ATP binding"/>
    <property type="evidence" value="ECO:0007669"/>
    <property type="project" value="UniProtKB-KW"/>
</dbReference>
<dbReference type="Pfam" id="PF00989">
    <property type="entry name" value="PAS"/>
    <property type="match status" value="1"/>
</dbReference>
<dbReference type="InterPro" id="IPR013655">
    <property type="entry name" value="PAS_fold_3"/>
</dbReference>
<keyword evidence="3 9" id="KW-0597">Phosphoprotein</keyword>
<evidence type="ECO:0000259" key="12">
    <source>
        <dbReference type="PROSITE" id="PS50110"/>
    </source>
</evidence>
<feature type="domain" description="PAC" evidence="14">
    <location>
        <begin position="482"/>
        <end position="532"/>
    </location>
</feature>
<evidence type="ECO:0000256" key="5">
    <source>
        <dbReference type="ARBA" id="ARBA00022741"/>
    </source>
</evidence>
<reference evidence="15 16" key="1">
    <citation type="submission" date="2011-11" db="EMBL/GenBank/DDBJ databases">
        <title>Improved High-Quality Draft sequence of Beggiatoa alba B18lD.</title>
        <authorList>
            <consortium name="US DOE Joint Genome Institute"/>
            <person name="Lucas S."/>
            <person name="Han J."/>
            <person name="Lapidus A."/>
            <person name="Cheng J.-F."/>
            <person name="Goodwin L."/>
            <person name="Pitluck S."/>
            <person name="Peters L."/>
            <person name="Mikhailova N."/>
            <person name="Held B."/>
            <person name="Detter J.C."/>
            <person name="Han C."/>
            <person name="Tapia R."/>
            <person name="Land M."/>
            <person name="Hauser L."/>
            <person name="Kyrpides N."/>
            <person name="Ivanova N."/>
            <person name="Pagani I."/>
            <person name="Samuel K."/>
            <person name="Teske A."/>
            <person name="Mueller J."/>
            <person name="Woyke T."/>
        </authorList>
    </citation>
    <scope>NUCLEOTIDE SEQUENCE [LARGE SCALE GENOMIC DNA]</scope>
    <source>
        <strain evidence="15 16">B18LD</strain>
    </source>
</reference>
<keyword evidence="10" id="KW-0175">Coiled coil</keyword>
<dbReference type="SMART" id="SM00086">
    <property type="entry name" value="PAC"/>
    <property type="match status" value="3"/>
</dbReference>
<dbReference type="Gene3D" id="3.30.450.20">
    <property type="entry name" value="PAS domain"/>
    <property type="match status" value="4"/>
</dbReference>
<dbReference type="InterPro" id="IPR004358">
    <property type="entry name" value="Sig_transdc_His_kin-like_C"/>
</dbReference>
<dbReference type="CDD" id="cd16922">
    <property type="entry name" value="HATPase_EvgS-ArcB-TorS-like"/>
    <property type="match status" value="1"/>
</dbReference>
<feature type="coiled-coil region" evidence="10">
    <location>
        <begin position="517"/>
        <end position="554"/>
    </location>
</feature>
<dbReference type="Pfam" id="PF02518">
    <property type="entry name" value="HATPase_c"/>
    <property type="match status" value="1"/>
</dbReference>
<dbReference type="PROSITE" id="PS50109">
    <property type="entry name" value="HIS_KIN"/>
    <property type="match status" value="1"/>
</dbReference>
<proteinExistence type="predicted"/>
<evidence type="ECO:0000259" key="11">
    <source>
        <dbReference type="PROSITE" id="PS50109"/>
    </source>
</evidence>
<dbReference type="SMART" id="SM00387">
    <property type="entry name" value="HATPase_c"/>
    <property type="match status" value="1"/>
</dbReference>
<dbReference type="AlphaFoldDB" id="I3CFD7"/>
<name>I3CFD7_9GAMM</name>
<dbReference type="InterPro" id="IPR036890">
    <property type="entry name" value="HATPase_C_sf"/>
</dbReference>
<dbReference type="GO" id="GO:0000155">
    <property type="term" value="F:phosphorelay sensor kinase activity"/>
    <property type="evidence" value="ECO:0007669"/>
    <property type="project" value="InterPro"/>
</dbReference>
<dbReference type="EC" id="2.7.13.3" evidence="2"/>
<evidence type="ECO:0000256" key="8">
    <source>
        <dbReference type="ARBA" id="ARBA00023012"/>
    </source>
</evidence>
<comment type="catalytic activity">
    <reaction evidence="1">
        <text>ATP + protein L-histidine = ADP + protein N-phospho-L-histidine.</text>
        <dbReference type="EC" id="2.7.13.3"/>
    </reaction>
</comment>
<dbReference type="Gene3D" id="3.40.50.2300">
    <property type="match status" value="1"/>
</dbReference>
<accession>I3CFD7</accession>
<dbReference type="InterPro" id="IPR011006">
    <property type="entry name" value="CheY-like_superfamily"/>
</dbReference>
<dbReference type="InterPro" id="IPR001610">
    <property type="entry name" value="PAC"/>
</dbReference>
<dbReference type="Pfam" id="PF08448">
    <property type="entry name" value="PAS_4"/>
    <property type="match status" value="1"/>
</dbReference>
<dbReference type="HOGENOM" id="CLU_000445_114_15_6"/>
<dbReference type="SUPFAM" id="SSF55785">
    <property type="entry name" value="PYP-like sensor domain (PAS domain)"/>
    <property type="match status" value="4"/>
</dbReference>
<evidence type="ECO:0000256" key="1">
    <source>
        <dbReference type="ARBA" id="ARBA00000085"/>
    </source>
</evidence>
<gene>
    <name evidence="15" type="ORF">BegalDRAFT_1438</name>
</gene>
<dbReference type="PANTHER" id="PTHR43047">
    <property type="entry name" value="TWO-COMPONENT HISTIDINE PROTEIN KINASE"/>
    <property type="match status" value="1"/>
</dbReference>
<feature type="modified residue" description="4-aspartylphosphate" evidence="9">
    <location>
        <position position="867"/>
    </location>
</feature>
<dbReference type="Gene3D" id="3.30.565.10">
    <property type="entry name" value="Histidine kinase-like ATPase, C-terminal domain"/>
    <property type="match status" value="1"/>
</dbReference>
<evidence type="ECO:0000313" key="15">
    <source>
        <dbReference type="EMBL" id="EIJ42330.1"/>
    </source>
</evidence>
<dbReference type="SMART" id="SM00388">
    <property type="entry name" value="HisKA"/>
    <property type="match status" value="1"/>
</dbReference>
<dbReference type="InterPro" id="IPR000700">
    <property type="entry name" value="PAS-assoc_C"/>
</dbReference>
<evidence type="ECO:0000256" key="6">
    <source>
        <dbReference type="ARBA" id="ARBA00022777"/>
    </source>
</evidence>
<dbReference type="SUPFAM" id="SSF55874">
    <property type="entry name" value="ATPase domain of HSP90 chaperone/DNA topoisomerase II/histidine kinase"/>
    <property type="match status" value="1"/>
</dbReference>
<organism evidence="15 16">
    <name type="scientific">Beggiatoa alba B18LD</name>
    <dbReference type="NCBI Taxonomy" id="395493"/>
    <lineage>
        <taxon>Bacteria</taxon>
        <taxon>Pseudomonadati</taxon>
        <taxon>Pseudomonadota</taxon>
        <taxon>Gammaproteobacteria</taxon>
        <taxon>Thiotrichales</taxon>
        <taxon>Thiotrichaceae</taxon>
        <taxon>Beggiatoa</taxon>
    </lineage>
</organism>
<evidence type="ECO:0000313" key="16">
    <source>
        <dbReference type="Proteomes" id="UP000005744"/>
    </source>
</evidence>
<dbReference type="CDD" id="cd00130">
    <property type="entry name" value="PAS"/>
    <property type="match status" value="4"/>
</dbReference>
<dbReference type="Pfam" id="PF13426">
    <property type="entry name" value="PAS_9"/>
    <property type="match status" value="1"/>
</dbReference>
<dbReference type="CDD" id="cd17546">
    <property type="entry name" value="REC_hyHK_CKI1_RcsC-like"/>
    <property type="match status" value="1"/>
</dbReference>
<dbReference type="InterPro" id="IPR013656">
    <property type="entry name" value="PAS_4"/>
</dbReference>
<dbReference type="PRINTS" id="PR00344">
    <property type="entry name" value="BCTRLSENSOR"/>
</dbReference>
<dbReference type="InterPro" id="IPR013767">
    <property type="entry name" value="PAS_fold"/>
</dbReference>
<dbReference type="Pfam" id="PF00512">
    <property type="entry name" value="HisKA"/>
    <property type="match status" value="1"/>
</dbReference>
<dbReference type="EMBL" id="JH600070">
    <property type="protein sequence ID" value="EIJ42330.1"/>
    <property type="molecule type" value="Genomic_DNA"/>
</dbReference>
<dbReference type="SMART" id="SM00448">
    <property type="entry name" value="REC"/>
    <property type="match status" value="1"/>
</dbReference>
<keyword evidence="16" id="KW-1185">Reference proteome</keyword>
<evidence type="ECO:0000256" key="2">
    <source>
        <dbReference type="ARBA" id="ARBA00012438"/>
    </source>
</evidence>
<evidence type="ECO:0000256" key="10">
    <source>
        <dbReference type="SAM" id="Coils"/>
    </source>
</evidence>
<evidence type="ECO:0000256" key="7">
    <source>
        <dbReference type="ARBA" id="ARBA00022840"/>
    </source>
</evidence>
<dbReference type="eggNOG" id="COG2205">
    <property type="taxonomic scope" value="Bacteria"/>
</dbReference>
<evidence type="ECO:0000256" key="4">
    <source>
        <dbReference type="ARBA" id="ARBA00022679"/>
    </source>
</evidence>
<dbReference type="Pfam" id="PF08447">
    <property type="entry name" value="PAS_3"/>
    <property type="match status" value="1"/>
</dbReference>
<dbReference type="PROSITE" id="PS50110">
    <property type="entry name" value="RESPONSE_REGULATORY"/>
    <property type="match status" value="1"/>
</dbReference>
<dbReference type="Proteomes" id="UP000005744">
    <property type="component" value="Unassembled WGS sequence"/>
</dbReference>
<dbReference type="SUPFAM" id="SSF47384">
    <property type="entry name" value="Homodimeric domain of signal transducing histidine kinase"/>
    <property type="match status" value="1"/>
</dbReference>